<evidence type="ECO:0000313" key="14">
    <source>
        <dbReference type="EMBL" id="CDO93288.1"/>
    </source>
</evidence>
<dbReference type="InterPro" id="IPR022357">
    <property type="entry name" value="MIP_CS"/>
</dbReference>
<evidence type="ECO:0000256" key="4">
    <source>
        <dbReference type="ARBA" id="ARBA00022448"/>
    </source>
</evidence>
<dbReference type="PANTHER" id="PTHR19139">
    <property type="entry name" value="AQUAPORIN TRANSPORTER"/>
    <property type="match status" value="1"/>
</dbReference>
<feature type="transmembrane region" description="Helical" evidence="13">
    <location>
        <begin position="135"/>
        <end position="155"/>
    </location>
</feature>
<gene>
    <name evidence="14" type="ORF">KLDO_g1590</name>
</gene>
<feature type="transmembrane region" description="Helical" evidence="13">
    <location>
        <begin position="89"/>
        <end position="108"/>
    </location>
</feature>
<sequence>MTTQTSDLEEQRAPVDDSAKAQQETEYVPPYVPKYNQLGFKNETYRNHLVAAIGEFCGTFIFLWSAFVIAQIANEDTTVSSPGSHPGQLIMIALGFGFSVMFAVFIFFRVSGGNLNPAVTLTLVLTNVIPWPRAAVMWVSQMVAGMAAAGAASAMTPGEILFANGLGGGCSRSRGVFIEAFGTAILCSTVLFMAVEKHKATPNAPFAIGVALFVGHLICVYYTGAGLNPARSFGPCVAAASFPDYHWIYWVGPALGAFMSALLFKILRALKYQSCNPGQDDIL</sequence>
<keyword evidence="10 13" id="KW-0472">Membrane</keyword>
<evidence type="ECO:0000313" key="15">
    <source>
        <dbReference type="Proteomes" id="UP000031516"/>
    </source>
</evidence>
<evidence type="ECO:0000256" key="2">
    <source>
        <dbReference type="ARBA" id="ARBA00004651"/>
    </source>
</evidence>
<feature type="transmembrane region" description="Helical" evidence="13">
    <location>
        <begin position="247"/>
        <end position="264"/>
    </location>
</feature>
<keyword evidence="4 11" id="KW-0813">Transport</keyword>
<dbReference type="PANTHER" id="PTHR19139:SF199">
    <property type="entry name" value="MIP17260P"/>
    <property type="match status" value="1"/>
</dbReference>
<evidence type="ECO:0000256" key="9">
    <source>
        <dbReference type="ARBA" id="ARBA00022989"/>
    </source>
</evidence>
<comment type="subcellular location">
    <subcellularLocation>
        <location evidence="2">Cell membrane</location>
        <topology evidence="2">Multi-pass membrane protein</topology>
    </subcellularLocation>
    <subcellularLocation>
        <location evidence="1">Endoplasmic reticulum membrane</location>
        <topology evidence="1">Multi-pass membrane protein</topology>
    </subcellularLocation>
</comment>
<reference evidence="14 15" key="1">
    <citation type="submission" date="2014-03" db="EMBL/GenBank/DDBJ databases">
        <title>The genome of Kluyveromyces dobzhanskii.</title>
        <authorList>
            <person name="Nystedt B."/>
            <person name="Astrom S."/>
        </authorList>
    </citation>
    <scope>NUCLEOTIDE SEQUENCE [LARGE SCALE GENOMIC DNA]</scope>
    <source>
        <strain evidence="14 15">CBS 2104</strain>
    </source>
</reference>
<accession>A0A0A8L2P6</accession>
<dbReference type="InterPro" id="IPR000425">
    <property type="entry name" value="MIP"/>
</dbReference>
<evidence type="ECO:0000256" key="8">
    <source>
        <dbReference type="ARBA" id="ARBA00022824"/>
    </source>
</evidence>
<feature type="transmembrane region" description="Helical" evidence="13">
    <location>
        <begin position="206"/>
        <end position="227"/>
    </location>
</feature>
<evidence type="ECO:0000256" key="3">
    <source>
        <dbReference type="ARBA" id="ARBA00006175"/>
    </source>
</evidence>
<comment type="caution">
    <text evidence="14">The sequence shown here is derived from an EMBL/GenBank/DDBJ whole genome shotgun (WGS) entry which is preliminary data.</text>
</comment>
<dbReference type="Proteomes" id="UP000031516">
    <property type="component" value="Unassembled WGS sequence"/>
</dbReference>
<dbReference type="Pfam" id="PF00230">
    <property type="entry name" value="MIP"/>
    <property type="match status" value="1"/>
</dbReference>
<keyword evidence="5" id="KW-1003">Cell membrane</keyword>
<dbReference type="SUPFAM" id="SSF81338">
    <property type="entry name" value="Aquaporin-like"/>
    <property type="match status" value="1"/>
</dbReference>
<dbReference type="NCBIfam" id="TIGR00861">
    <property type="entry name" value="MIP"/>
    <property type="match status" value="1"/>
</dbReference>
<keyword evidence="6 11" id="KW-0812">Transmembrane</keyword>
<evidence type="ECO:0000256" key="7">
    <source>
        <dbReference type="ARBA" id="ARBA00022737"/>
    </source>
</evidence>
<evidence type="ECO:0000256" key="11">
    <source>
        <dbReference type="RuleBase" id="RU000477"/>
    </source>
</evidence>
<comment type="similarity">
    <text evidence="3 11">Belongs to the MIP/aquaporin (TC 1.A.8) family.</text>
</comment>
<dbReference type="AlphaFoldDB" id="A0A0A8L2P6"/>
<feature type="compositionally biased region" description="Basic and acidic residues" evidence="12">
    <location>
        <begin position="9"/>
        <end position="19"/>
    </location>
</feature>
<dbReference type="GO" id="GO:0015250">
    <property type="term" value="F:water channel activity"/>
    <property type="evidence" value="ECO:0007669"/>
    <property type="project" value="TreeGrafter"/>
</dbReference>
<evidence type="ECO:0000256" key="6">
    <source>
        <dbReference type="ARBA" id="ARBA00022692"/>
    </source>
</evidence>
<dbReference type="InterPro" id="IPR023271">
    <property type="entry name" value="Aquaporin-like"/>
</dbReference>
<dbReference type="GO" id="GO:0005789">
    <property type="term" value="C:endoplasmic reticulum membrane"/>
    <property type="evidence" value="ECO:0007669"/>
    <property type="project" value="UniProtKB-SubCell"/>
</dbReference>
<dbReference type="InterPro" id="IPR034294">
    <property type="entry name" value="Aquaporin_transptr"/>
</dbReference>
<feature type="region of interest" description="Disordered" evidence="12">
    <location>
        <begin position="1"/>
        <end position="23"/>
    </location>
</feature>
<name>A0A0A8L2P6_9SACH</name>
<dbReference type="EMBL" id="CCBQ010000022">
    <property type="protein sequence ID" value="CDO93288.1"/>
    <property type="molecule type" value="Genomic_DNA"/>
</dbReference>
<organism evidence="14 15">
    <name type="scientific">Kluyveromyces dobzhanskii CBS 2104</name>
    <dbReference type="NCBI Taxonomy" id="1427455"/>
    <lineage>
        <taxon>Eukaryota</taxon>
        <taxon>Fungi</taxon>
        <taxon>Dikarya</taxon>
        <taxon>Ascomycota</taxon>
        <taxon>Saccharomycotina</taxon>
        <taxon>Saccharomycetes</taxon>
        <taxon>Saccharomycetales</taxon>
        <taxon>Saccharomycetaceae</taxon>
        <taxon>Kluyveromyces</taxon>
    </lineage>
</organism>
<evidence type="ECO:0000256" key="1">
    <source>
        <dbReference type="ARBA" id="ARBA00004477"/>
    </source>
</evidence>
<evidence type="ECO:0000256" key="10">
    <source>
        <dbReference type="ARBA" id="ARBA00023136"/>
    </source>
</evidence>
<feature type="transmembrane region" description="Helical" evidence="13">
    <location>
        <begin position="49"/>
        <end position="69"/>
    </location>
</feature>
<dbReference type="PRINTS" id="PR00783">
    <property type="entry name" value="MINTRINSICP"/>
</dbReference>
<keyword evidence="8" id="KW-0256">Endoplasmic reticulum</keyword>
<protein>
    <submittedName>
        <fullName evidence="14">WGS project CCBQ000000000 data, contig 00009</fullName>
    </submittedName>
</protein>
<feature type="transmembrane region" description="Helical" evidence="13">
    <location>
        <begin position="175"/>
        <end position="194"/>
    </location>
</feature>
<evidence type="ECO:0000256" key="12">
    <source>
        <dbReference type="SAM" id="MobiDB-lite"/>
    </source>
</evidence>
<evidence type="ECO:0000256" key="5">
    <source>
        <dbReference type="ARBA" id="ARBA00022475"/>
    </source>
</evidence>
<dbReference type="OrthoDB" id="3222at2759"/>
<keyword evidence="7" id="KW-0677">Repeat</keyword>
<dbReference type="GO" id="GO:0005886">
    <property type="term" value="C:plasma membrane"/>
    <property type="evidence" value="ECO:0007669"/>
    <property type="project" value="UniProtKB-SubCell"/>
</dbReference>
<keyword evidence="15" id="KW-1185">Reference proteome</keyword>
<dbReference type="FunFam" id="1.20.1080.10:FF:000014">
    <property type="entry name" value="Aquaporin 1"/>
    <property type="match status" value="1"/>
</dbReference>
<evidence type="ECO:0000256" key="13">
    <source>
        <dbReference type="SAM" id="Phobius"/>
    </source>
</evidence>
<dbReference type="PROSITE" id="PS00221">
    <property type="entry name" value="MIP"/>
    <property type="match status" value="1"/>
</dbReference>
<dbReference type="Gene3D" id="1.20.1080.10">
    <property type="entry name" value="Glycerol uptake facilitator protein"/>
    <property type="match status" value="1"/>
</dbReference>
<proteinExistence type="inferred from homology"/>
<keyword evidence="9 13" id="KW-1133">Transmembrane helix</keyword>